<dbReference type="PANTHER" id="PTHR43380">
    <property type="entry name" value="2-OXOISOVALERATE DEHYDROGENASE SUBUNIT ALPHA, MITOCHONDRIAL"/>
    <property type="match status" value="1"/>
</dbReference>
<evidence type="ECO:0000256" key="8">
    <source>
        <dbReference type="SAM" id="MobiDB-lite"/>
    </source>
</evidence>
<comment type="similarity">
    <text evidence="1 7">Belongs to the BCKDHA family.</text>
</comment>
<dbReference type="EC" id="1.2.4.4" evidence="7"/>
<evidence type="ECO:0000256" key="2">
    <source>
        <dbReference type="ARBA" id="ARBA00022946"/>
    </source>
</evidence>
<evidence type="ECO:0000256" key="7">
    <source>
        <dbReference type="RuleBase" id="RU365014"/>
    </source>
</evidence>
<comment type="function">
    <text evidence="7">The branched-chain alpha-keto dehydrogenase complex catalyzes the overall conversion of alpha-keto acids to acyl-CoA and CO(2). It contains multiple copies of three enzymatic components: branched-chain alpha-keto acid decarboxylase (E1), lipoamide acyltransferase (E2) and lipoamide dehydrogenase (E3).</text>
</comment>
<dbReference type="AlphaFoldDB" id="A0A8B9DRW4"/>
<feature type="region of interest" description="Disordered" evidence="8">
    <location>
        <begin position="279"/>
        <end position="364"/>
    </location>
</feature>
<evidence type="ECO:0000256" key="4">
    <source>
        <dbReference type="ARBA" id="ARBA00037052"/>
    </source>
</evidence>
<dbReference type="InterPro" id="IPR001017">
    <property type="entry name" value="DH_E1"/>
</dbReference>
<evidence type="ECO:0000259" key="9">
    <source>
        <dbReference type="Pfam" id="PF00676"/>
    </source>
</evidence>
<dbReference type="Proteomes" id="UP000694521">
    <property type="component" value="Unplaced"/>
</dbReference>
<dbReference type="Pfam" id="PF00676">
    <property type="entry name" value="E1_dh"/>
    <property type="match status" value="1"/>
</dbReference>
<protein>
    <recommendedName>
        <fullName evidence="7">2-oxoisovalerate dehydrogenase subunit alpha</fullName>
        <ecNumber evidence="7">1.2.4.4</ecNumber>
    </recommendedName>
    <alternativeName>
        <fullName evidence="7">Branched-chain alpha-keto acid dehydrogenase E1 component alpha chain</fullName>
    </alternativeName>
</protein>
<comment type="catalytic activity">
    <reaction evidence="6">
        <text>N(6)-[(R)-lipoyl]-L-lysyl-[protein] + 3-methyl-2-oxobutanoate + H(+) = N(6)-[(R)-S(8)-2-methylpropanoyldihydrolipoyl]-L-lysyl-[protein] + CO2</text>
        <dbReference type="Rhea" id="RHEA:13457"/>
        <dbReference type="Rhea" id="RHEA-COMP:10474"/>
        <dbReference type="Rhea" id="RHEA-COMP:10497"/>
        <dbReference type="ChEBI" id="CHEBI:11851"/>
        <dbReference type="ChEBI" id="CHEBI:15378"/>
        <dbReference type="ChEBI" id="CHEBI:16526"/>
        <dbReference type="ChEBI" id="CHEBI:83099"/>
        <dbReference type="ChEBI" id="CHEBI:83142"/>
        <dbReference type="EC" id="1.2.4.4"/>
    </reaction>
    <physiologicalReaction direction="left-to-right" evidence="6">
        <dbReference type="Rhea" id="RHEA:13458"/>
    </physiologicalReaction>
</comment>
<dbReference type="Ensembl" id="ENSACDT00005012832.1">
    <property type="protein sequence ID" value="ENSACDP00005010707.1"/>
    <property type="gene ID" value="ENSACDG00005007794.1"/>
</dbReference>
<comment type="function">
    <text evidence="4">Together with BCKDHB forms the heterotetrameric E1 subunit of the mitochondrial branched-chain alpha-ketoacid dehydrogenase (BCKD) complex. The BCKD complex catalyzes the multi-step oxidative decarboxylation of alpha-ketoacids derived from the branched-chain amino-acids valine, leucine and isoleucine producing CO2 and acyl-CoA which is subsequently utilized to produce energy. The E1 subunit catalyzes the first step with the decarboxylation of the alpha-ketoacid forming an enzyme-product intermediate. A reductive acylation mediated by the lipoylamide cofactor of E2 extracts the acyl group from the E1 active site for the next step of the reaction.</text>
</comment>
<reference evidence="10" key="2">
    <citation type="submission" date="2025-09" db="UniProtKB">
        <authorList>
            <consortium name="Ensembl"/>
        </authorList>
    </citation>
    <scope>IDENTIFICATION</scope>
</reference>
<dbReference type="SUPFAM" id="SSF52518">
    <property type="entry name" value="Thiamin diphosphate-binding fold (THDP-binding)"/>
    <property type="match status" value="1"/>
</dbReference>
<keyword evidence="11" id="KW-1185">Reference proteome</keyword>
<keyword evidence="2" id="KW-0809">Transit peptide</keyword>
<dbReference type="Gene3D" id="3.40.50.970">
    <property type="match status" value="1"/>
</dbReference>
<keyword evidence="3 7" id="KW-0560">Oxidoreductase</keyword>
<reference evidence="10" key="1">
    <citation type="submission" date="2025-08" db="UniProtKB">
        <authorList>
            <consortium name="Ensembl"/>
        </authorList>
    </citation>
    <scope>IDENTIFICATION</scope>
</reference>
<accession>A0A8B9DRW4</accession>
<feature type="compositionally biased region" description="Low complexity" evidence="8">
    <location>
        <begin position="245"/>
        <end position="259"/>
    </location>
</feature>
<keyword evidence="7" id="KW-0786">Thiamine pyrophosphate</keyword>
<feature type="compositionally biased region" description="Low complexity" evidence="8">
    <location>
        <begin position="315"/>
        <end position="334"/>
    </location>
</feature>
<feature type="compositionally biased region" description="Basic residues" evidence="8">
    <location>
        <begin position="192"/>
        <end position="201"/>
    </location>
</feature>
<dbReference type="GO" id="GO:0009083">
    <property type="term" value="P:branched-chain amino acid catabolic process"/>
    <property type="evidence" value="ECO:0007669"/>
    <property type="project" value="TreeGrafter"/>
</dbReference>
<organism evidence="10 11">
    <name type="scientific">Anser cygnoides</name>
    <name type="common">Swan goose</name>
    <dbReference type="NCBI Taxonomy" id="8845"/>
    <lineage>
        <taxon>Eukaryota</taxon>
        <taxon>Metazoa</taxon>
        <taxon>Chordata</taxon>
        <taxon>Craniata</taxon>
        <taxon>Vertebrata</taxon>
        <taxon>Euteleostomi</taxon>
        <taxon>Archelosauria</taxon>
        <taxon>Archosauria</taxon>
        <taxon>Dinosauria</taxon>
        <taxon>Saurischia</taxon>
        <taxon>Theropoda</taxon>
        <taxon>Coelurosauria</taxon>
        <taxon>Aves</taxon>
        <taxon>Neognathae</taxon>
        <taxon>Galloanserae</taxon>
        <taxon>Anseriformes</taxon>
        <taxon>Anatidae</taxon>
        <taxon>Anserinae</taxon>
        <taxon>Anser</taxon>
    </lineage>
</organism>
<evidence type="ECO:0000256" key="1">
    <source>
        <dbReference type="ARBA" id="ARBA00008646"/>
    </source>
</evidence>
<feature type="compositionally biased region" description="Pro residues" evidence="8">
    <location>
        <begin position="55"/>
        <end position="66"/>
    </location>
</feature>
<dbReference type="InterPro" id="IPR029061">
    <property type="entry name" value="THDP-binding"/>
</dbReference>
<feature type="region of interest" description="Disordered" evidence="8">
    <location>
        <begin position="1"/>
        <end position="66"/>
    </location>
</feature>
<evidence type="ECO:0000256" key="6">
    <source>
        <dbReference type="ARBA" id="ARBA00051764"/>
    </source>
</evidence>
<comment type="subunit">
    <text evidence="5">Heterotetramer of 2 alpha/BCKDHA and 2 beta chains/BCKDHB that forms the branched-chain alpha-keto acid decarboxylase (E1) component of the BCKD complex. The branched-chain alpha-ketoacid dehydrogenase is a large complex composed of three major building blocks E1, E2 and E3. It is organized around E2, a 24-meric cubic core composed of DBT, to which are associated 6 to 12 copies of E1, and approximately 6 copies of the dehydrogenase E3, a DLD dimer. Interacts with PPM1K.</text>
</comment>
<dbReference type="PANTHER" id="PTHR43380:SF1">
    <property type="entry name" value="2-OXOISOVALERATE DEHYDROGENASE SUBUNIT ALPHA, MITOCHONDRIAL"/>
    <property type="match status" value="1"/>
</dbReference>
<feature type="compositionally biased region" description="Low complexity" evidence="8">
    <location>
        <begin position="289"/>
        <end position="304"/>
    </location>
</feature>
<evidence type="ECO:0000256" key="5">
    <source>
        <dbReference type="ARBA" id="ARBA00047149"/>
    </source>
</evidence>
<feature type="domain" description="Dehydrogenase E1 component" evidence="9">
    <location>
        <begin position="77"/>
        <end position="163"/>
    </location>
</feature>
<dbReference type="InterPro" id="IPR050771">
    <property type="entry name" value="Alpha-ketoacid_DH_E1_comp"/>
</dbReference>
<dbReference type="GO" id="GO:0003863">
    <property type="term" value="F:branched-chain 2-oxo acid dehydrogenase activity"/>
    <property type="evidence" value="ECO:0007669"/>
    <property type="project" value="UniProtKB-EC"/>
</dbReference>
<evidence type="ECO:0000256" key="3">
    <source>
        <dbReference type="ARBA" id="ARBA00023002"/>
    </source>
</evidence>
<feature type="region of interest" description="Disordered" evidence="8">
    <location>
        <begin position="149"/>
        <end position="259"/>
    </location>
</feature>
<evidence type="ECO:0000313" key="11">
    <source>
        <dbReference type="Proteomes" id="UP000694521"/>
    </source>
</evidence>
<proteinExistence type="inferred from homology"/>
<sequence>CTGATPWTSSWRSATATPATPAKGARCPCTTAAATATSSPSRPRWPPKSRKVTPSNPPSPPLHPLRDPCNPPLFPLPAAVGAAYAIKRADANRAVICYFGEGAASEGDAHAGFNFAATLECPIVFFCRNNGYAISTPTSEQYRGDGIGKTGAPEGAPGVKAGGDLRVLCPPVPVPRSGSGSRLRADVDPGGRQRRLRRLQRHQGSAAPRRGGEPALPHRGHDLPHRAPQHQRRQLGVPLGGRGELLGQAGPPHLPPAALHAEPRLVGRRAGERLAEKLPEKGDGGVRAGGAQAQAQPAAAPLLRRVPRDAPPPAQAARGPGAAPAALRGALPPRALREVTPPHTPPGTPRPLEGVPGWGWARGE</sequence>
<comment type="cofactor">
    <cofactor evidence="7">
        <name>thiamine diphosphate</name>
        <dbReference type="ChEBI" id="CHEBI:58937"/>
    </cofactor>
</comment>
<name>A0A8B9DRW4_ANSCY</name>
<feature type="compositionally biased region" description="Low complexity" evidence="8">
    <location>
        <begin position="1"/>
        <end position="42"/>
    </location>
</feature>
<evidence type="ECO:0000313" key="10">
    <source>
        <dbReference type="Ensembl" id="ENSACDP00005010707.1"/>
    </source>
</evidence>